<evidence type="ECO:0000259" key="1">
    <source>
        <dbReference type="PROSITE" id="PS50097"/>
    </source>
</evidence>
<reference evidence="3" key="2">
    <citation type="submission" date="2023-03" db="EMBL/GenBank/DDBJ databases">
        <authorList>
            <person name="Inwood S.N."/>
            <person name="Skelly J.G."/>
            <person name="Guhlin J."/>
            <person name="Harrop T.W.R."/>
            <person name="Goldson S.G."/>
            <person name="Dearden P.K."/>
        </authorList>
    </citation>
    <scope>NUCLEOTIDE SEQUENCE</scope>
    <source>
        <strain evidence="3">Lincoln</strain>
        <tissue evidence="3">Whole body</tissue>
    </source>
</reference>
<dbReference type="Gene3D" id="3.30.710.10">
    <property type="entry name" value="Potassium Channel Kv1.1, Chain A"/>
    <property type="match status" value="1"/>
</dbReference>
<feature type="domain" description="BTB" evidence="1">
    <location>
        <begin position="183"/>
        <end position="256"/>
    </location>
</feature>
<evidence type="ECO:0000313" key="3">
    <source>
        <dbReference type="EMBL" id="KAK0161322.1"/>
    </source>
</evidence>
<evidence type="ECO:0000313" key="4">
    <source>
        <dbReference type="Proteomes" id="UP001168972"/>
    </source>
</evidence>
<dbReference type="InterPro" id="IPR000210">
    <property type="entry name" value="BTB/POZ_dom"/>
</dbReference>
<evidence type="ECO:0000259" key="2">
    <source>
        <dbReference type="PROSITE" id="PS50144"/>
    </source>
</evidence>
<dbReference type="EMBL" id="JAQQBR010001835">
    <property type="protein sequence ID" value="KAK0161322.1"/>
    <property type="molecule type" value="Genomic_DNA"/>
</dbReference>
<dbReference type="PROSITE" id="PS50097">
    <property type="entry name" value="BTB"/>
    <property type="match status" value="1"/>
</dbReference>
<dbReference type="InterPro" id="IPR008974">
    <property type="entry name" value="TRAF-like"/>
</dbReference>
<feature type="domain" description="MATH" evidence="2">
    <location>
        <begin position="12"/>
        <end position="148"/>
    </location>
</feature>
<proteinExistence type="predicted"/>
<name>A0AA39CBV2_MICHY</name>
<dbReference type="InterPro" id="IPR002083">
    <property type="entry name" value="MATH/TRAF_dom"/>
</dbReference>
<dbReference type="SUPFAM" id="SSF54695">
    <property type="entry name" value="POZ domain"/>
    <property type="match status" value="1"/>
</dbReference>
<accession>A0AA39CBV2</accession>
<dbReference type="Pfam" id="PF22486">
    <property type="entry name" value="MATH_2"/>
    <property type="match status" value="1"/>
</dbReference>
<organism evidence="3 4">
    <name type="scientific">Microctonus hyperodae</name>
    <name type="common">Parasitoid wasp</name>
    <dbReference type="NCBI Taxonomy" id="165561"/>
    <lineage>
        <taxon>Eukaryota</taxon>
        <taxon>Metazoa</taxon>
        <taxon>Ecdysozoa</taxon>
        <taxon>Arthropoda</taxon>
        <taxon>Hexapoda</taxon>
        <taxon>Insecta</taxon>
        <taxon>Pterygota</taxon>
        <taxon>Neoptera</taxon>
        <taxon>Endopterygota</taxon>
        <taxon>Hymenoptera</taxon>
        <taxon>Apocrita</taxon>
        <taxon>Ichneumonoidea</taxon>
        <taxon>Braconidae</taxon>
        <taxon>Euphorinae</taxon>
        <taxon>Microctonus</taxon>
    </lineage>
</organism>
<dbReference type="InterPro" id="IPR011333">
    <property type="entry name" value="SKP1/BTB/POZ_sf"/>
</dbReference>
<dbReference type="GO" id="GO:0030163">
    <property type="term" value="P:protein catabolic process"/>
    <property type="evidence" value="ECO:0007669"/>
    <property type="project" value="UniProtKB-ARBA"/>
</dbReference>
<dbReference type="PANTHER" id="PTHR24413">
    <property type="entry name" value="SPECKLE-TYPE POZ PROTEIN"/>
    <property type="match status" value="1"/>
</dbReference>
<comment type="caution">
    <text evidence="3">The sequence shown here is derived from an EMBL/GenBank/DDBJ whole genome shotgun (WGS) entry which is preliminary data.</text>
</comment>
<sequence length="377" mass="44842">MDEYCTSVKMHNFEYKWKIQNFSSHIECAENQNDEIAFKSTSFTVNNNTKWHLKLLIHGYKNNAKDFIGLFTYFDNKNEQPQEVFASQIFFLVSFDGKKIKVTRSRMHKFIAITLNSWGYDKFFRKKTLLDYPSAYLPNDELTIICELNIMDYKSISIDNYPKLMNNQFSDDFTKFYMNKKFSDVTLILQDEKIPGHKIILSAKSPVFAKILDYDDDNNNEEQNNLNNEIIINDSKPEIFKTMLYYVYTNEIKDIDKVELDLIWTANKYKVKGLSEICEKKLCKKIIIDNVIDYLVKSNTFHAETLMKYCQDFIHAHIEELMKTSKYKDTEKKYPELIANIYRSSVVGNQRKKMRIYEIPEENNFKFTSFVQEKRKE</sequence>
<keyword evidence="4" id="KW-1185">Reference proteome</keyword>
<dbReference type="Proteomes" id="UP001168972">
    <property type="component" value="Unassembled WGS sequence"/>
</dbReference>
<dbReference type="SMART" id="SM00225">
    <property type="entry name" value="BTB"/>
    <property type="match status" value="1"/>
</dbReference>
<gene>
    <name evidence="3" type="ORF">PV327_009803</name>
</gene>
<dbReference type="Gene3D" id="1.25.40.420">
    <property type="match status" value="1"/>
</dbReference>
<dbReference type="Pfam" id="PF00651">
    <property type="entry name" value="BTB"/>
    <property type="match status" value="1"/>
</dbReference>
<dbReference type="AlphaFoldDB" id="A0AA39CBV2"/>
<dbReference type="SUPFAM" id="SSF49599">
    <property type="entry name" value="TRAF domain-like"/>
    <property type="match status" value="1"/>
</dbReference>
<protein>
    <submittedName>
        <fullName evidence="3">Uncharacterized protein</fullName>
    </submittedName>
</protein>
<reference evidence="3" key="1">
    <citation type="journal article" date="2023" name="bioRxiv">
        <title>Scaffold-level genome assemblies of two parasitoid biocontrol wasps reveal the parthenogenesis mechanism and an associated novel virus.</title>
        <authorList>
            <person name="Inwood S."/>
            <person name="Skelly J."/>
            <person name="Guhlin J."/>
            <person name="Harrop T."/>
            <person name="Goldson S."/>
            <person name="Dearden P."/>
        </authorList>
    </citation>
    <scope>NUCLEOTIDE SEQUENCE</scope>
    <source>
        <strain evidence="3">Lincoln</strain>
        <tissue evidence="3">Whole body</tissue>
    </source>
</reference>
<dbReference type="Gene3D" id="2.60.210.10">
    <property type="entry name" value="Apoptosis, Tumor Necrosis Factor Receptor Associated Protein 2, Chain A"/>
    <property type="match status" value="1"/>
</dbReference>
<dbReference type="PROSITE" id="PS50144">
    <property type="entry name" value="MATH"/>
    <property type="match status" value="1"/>
</dbReference>